<keyword evidence="3 5" id="KW-0067">ATP-binding</keyword>
<dbReference type="InterPro" id="IPR003439">
    <property type="entry name" value="ABC_transporter-like_ATP-bd"/>
</dbReference>
<dbReference type="PROSITE" id="PS00211">
    <property type="entry name" value="ABC_TRANSPORTER_1"/>
    <property type="match status" value="1"/>
</dbReference>
<dbReference type="InterPro" id="IPR050166">
    <property type="entry name" value="ABC_transporter_ATP-bind"/>
</dbReference>
<comment type="caution">
    <text evidence="5">The sequence shown here is derived from an EMBL/GenBank/DDBJ whole genome shotgun (WGS) entry which is preliminary data.</text>
</comment>
<dbReference type="EC" id="3.6.3.-" evidence="5"/>
<sequence length="256" mass="28677">MAINVKNVQKFFIINGRKIEVLHDINFSIGDGQIISIVGTSGCGKSTLLKVIAGLEQSTSGSVELNGKKIDHPSEKDIGVIFQEPRLLPWSSVEKNIEFGISQTLSKSEKKKIIREHVDLVGLTGFEKALPKQLSGGMQQRVSIARSLINRPNTLLLDEPFGALDAFTKINMQKEVLHIWEKEKTTLILVTHDIDEAIFMGDKIVVLSAKPGTVKKVISVELPRPRDRTSDDFARVRRLVYEQFFPKEELAVEYNI</sequence>
<dbReference type="InterPro" id="IPR003593">
    <property type="entry name" value="AAA+_ATPase"/>
</dbReference>
<dbReference type="RefSeq" id="WP_196605505.1">
    <property type="nucleotide sequence ID" value="NZ_CP116940.1"/>
</dbReference>
<dbReference type="SUPFAM" id="SSF52540">
    <property type="entry name" value="P-loop containing nucleoside triphosphate hydrolases"/>
    <property type="match status" value="1"/>
</dbReference>
<dbReference type="EMBL" id="JAUSUE010000017">
    <property type="protein sequence ID" value="MDQ0204484.1"/>
    <property type="molecule type" value="Genomic_DNA"/>
</dbReference>
<dbReference type="SMART" id="SM00382">
    <property type="entry name" value="AAA"/>
    <property type="match status" value="1"/>
</dbReference>
<evidence type="ECO:0000256" key="2">
    <source>
        <dbReference type="ARBA" id="ARBA00022741"/>
    </source>
</evidence>
<evidence type="ECO:0000259" key="4">
    <source>
        <dbReference type="PROSITE" id="PS50893"/>
    </source>
</evidence>
<evidence type="ECO:0000256" key="3">
    <source>
        <dbReference type="ARBA" id="ARBA00022840"/>
    </source>
</evidence>
<dbReference type="CDD" id="cd03293">
    <property type="entry name" value="ABC_NrtD_SsuB_transporters"/>
    <property type="match status" value="1"/>
</dbReference>
<gene>
    <name evidence="5" type="ORF">J2S01_002212</name>
</gene>
<evidence type="ECO:0000313" key="5">
    <source>
        <dbReference type="EMBL" id="MDQ0204484.1"/>
    </source>
</evidence>
<keyword evidence="6" id="KW-1185">Reference proteome</keyword>
<evidence type="ECO:0000256" key="1">
    <source>
        <dbReference type="ARBA" id="ARBA00022448"/>
    </source>
</evidence>
<dbReference type="InterPro" id="IPR017871">
    <property type="entry name" value="ABC_transporter-like_CS"/>
</dbReference>
<reference evidence="5 6" key="1">
    <citation type="submission" date="2023-07" db="EMBL/GenBank/DDBJ databases">
        <title>Genomic Encyclopedia of Type Strains, Phase IV (KMG-IV): sequencing the most valuable type-strain genomes for metagenomic binning, comparative biology and taxonomic classification.</title>
        <authorList>
            <person name="Goeker M."/>
        </authorList>
    </citation>
    <scope>NUCLEOTIDE SEQUENCE [LARGE SCALE GENOMIC DNA]</scope>
    <source>
        <strain evidence="5 6">DSM 16980</strain>
    </source>
</reference>
<organism evidence="5 6">
    <name type="scientific">Pectinatus haikarae</name>
    <dbReference type="NCBI Taxonomy" id="349096"/>
    <lineage>
        <taxon>Bacteria</taxon>
        <taxon>Bacillati</taxon>
        <taxon>Bacillota</taxon>
        <taxon>Negativicutes</taxon>
        <taxon>Selenomonadales</taxon>
        <taxon>Selenomonadaceae</taxon>
        <taxon>Pectinatus</taxon>
    </lineage>
</organism>
<dbReference type="GO" id="GO:0005524">
    <property type="term" value="F:ATP binding"/>
    <property type="evidence" value="ECO:0007669"/>
    <property type="project" value="UniProtKB-KW"/>
</dbReference>
<dbReference type="PANTHER" id="PTHR42788">
    <property type="entry name" value="TAURINE IMPORT ATP-BINDING PROTEIN-RELATED"/>
    <property type="match status" value="1"/>
</dbReference>
<name>A0ABT9Y9H2_9FIRM</name>
<evidence type="ECO:0000313" key="6">
    <source>
        <dbReference type="Proteomes" id="UP001239167"/>
    </source>
</evidence>
<dbReference type="PANTHER" id="PTHR42788:SF13">
    <property type="entry name" value="ALIPHATIC SULFONATES IMPORT ATP-BINDING PROTEIN SSUB"/>
    <property type="match status" value="1"/>
</dbReference>
<keyword evidence="1" id="KW-0813">Transport</keyword>
<dbReference type="PROSITE" id="PS50893">
    <property type="entry name" value="ABC_TRANSPORTER_2"/>
    <property type="match status" value="1"/>
</dbReference>
<keyword evidence="5" id="KW-0378">Hydrolase</keyword>
<protein>
    <submittedName>
        <fullName evidence="5">Sulfonate transport system ATP-binding protein</fullName>
        <ecNumber evidence="5">3.6.3.-</ecNumber>
    </submittedName>
</protein>
<dbReference type="InterPro" id="IPR027417">
    <property type="entry name" value="P-loop_NTPase"/>
</dbReference>
<accession>A0ABT9Y9H2</accession>
<feature type="domain" description="ABC transporter" evidence="4">
    <location>
        <begin position="3"/>
        <end position="234"/>
    </location>
</feature>
<dbReference type="GO" id="GO:0016787">
    <property type="term" value="F:hydrolase activity"/>
    <property type="evidence" value="ECO:0007669"/>
    <property type="project" value="UniProtKB-KW"/>
</dbReference>
<dbReference type="Proteomes" id="UP001239167">
    <property type="component" value="Unassembled WGS sequence"/>
</dbReference>
<keyword evidence="2" id="KW-0547">Nucleotide-binding</keyword>
<dbReference type="Gene3D" id="3.40.50.300">
    <property type="entry name" value="P-loop containing nucleotide triphosphate hydrolases"/>
    <property type="match status" value="1"/>
</dbReference>
<dbReference type="Pfam" id="PF00005">
    <property type="entry name" value="ABC_tran"/>
    <property type="match status" value="1"/>
</dbReference>
<proteinExistence type="predicted"/>